<proteinExistence type="predicted"/>
<dbReference type="GO" id="GO:0005096">
    <property type="term" value="F:GTPase activator activity"/>
    <property type="evidence" value="ECO:0007669"/>
    <property type="project" value="TreeGrafter"/>
</dbReference>
<reference evidence="3" key="1">
    <citation type="submission" date="2016-09" db="EMBL/GenBank/DDBJ databases">
        <authorList>
            <person name="Hebert L."/>
            <person name="Moumen B."/>
        </authorList>
    </citation>
    <scope>NUCLEOTIDE SEQUENCE [LARGE SCALE GENOMIC DNA]</scope>
    <source>
        <strain evidence="3">OVI</strain>
    </source>
</reference>
<sequence length="418" mass="47712">MSDGGNVLGRPGDCNNSIETAKSNFHCSASTDASAAQNVPVPVPDPGLNATVGADSVLAPPVGTDEQDDDSSVESASVSASGNPENEENLLVDEFGFIIDEEEHDRVQRYIRGIDGKRVARREVKWQKMQANWESMSKKRRSKVKSRCRKGIPSSFRGAAWQLLIGSYLEMLNPGNEGTYDCLRLKDISDEGLKGTISRDLPRTFPKHVLFREEGGIGQTFLRNVLHAYANIDPEVGYVQGMAFVVGALYTQMTEEETFWALHTLMNGEKYRLREMYKPGFPMLHKLFYQLQRLMAKLLPNLYEHFEELGVHPTYYASRWFMTLFVYDFNFRAVLRIWDIFLSEGWKIIFRIAIVLLKLEERRLLAMSFEEIIFATKTLEQGKDPDELIRRAHGVRFKTAELEAFAREYELTKREGQV</sequence>
<dbReference type="GeneID" id="92376837"/>
<dbReference type="Gene3D" id="1.10.8.270">
    <property type="entry name" value="putative rabgap domain of human tbc1 domain family member 14 like domains"/>
    <property type="match status" value="1"/>
</dbReference>
<feature type="domain" description="Rab-GAP TBC" evidence="2">
    <location>
        <begin position="151"/>
        <end position="345"/>
    </location>
</feature>
<dbReference type="SUPFAM" id="SSF47923">
    <property type="entry name" value="Ypt/Rab-GAP domain of gyp1p"/>
    <property type="match status" value="2"/>
</dbReference>
<dbReference type="PANTHER" id="PTHR47219">
    <property type="entry name" value="RAB GTPASE-ACTIVATING PROTEIN 1-LIKE"/>
    <property type="match status" value="1"/>
</dbReference>
<comment type="caution">
    <text evidence="3">The sequence shown here is derived from an EMBL/GenBank/DDBJ whole genome shotgun (WGS) entry which is preliminary data.</text>
</comment>
<dbReference type="AlphaFoldDB" id="A0A1G4IG40"/>
<evidence type="ECO:0000259" key="2">
    <source>
        <dbReference type="PROSITE" id="PS50086"/>
    </source>
</evidence>
<feature type="region of interest" description="Disordered" evidence="1">
    <location>
        <begin position="28"/>
        <end position="86"/>
    </location>
</feature>
<dbReference type="Gene3D" id="1.10.472.80">
    <property type="entry name" value="Ypt/Rab-GAP domain of gyp1p, domain 3"/>
    <property type="match status" value="1"/>
</dbReference>
<dbReference type="Gene3D" id="1.10.10.750">
    <property type="entry name" value="Ypt/Rab-GAP domain of gyp1p, domain 1"/>
    <property type="match status" value="1"/>
</dbReference>
<evidence type="ECO:0000313" key="3">
    <source>
        <dbReference type="EMBL" id="SCU71316.1"/>
    </source>
</evidence>
<keyword evidence="4" id="KW-1185">Reference proteome</keyword>
<dbReference type="SMART" id="SM00164">
    <property type="entry name" value="TBC"/>
    <property type="match status" value="1"/>
</dbReference>
<feature type="region of interest" description="Disordered" evidence="1">
    <location>
        <begin position="1"/>
        <end position="20"/>
    </location>
</feature>
<dbReference type="InterPro" id="IPR000195">
    <property type="entry name" value="Rab-GAP-TBC_dom"/>
</dbReference>
<dbReference type="Proteomes" id="UP000195570">
    <property type="component" value="Unassembled WGS sequence"/>
</dbReference>
<dbReference type="FunFam" id="1.10.472.80:FF:000027">
    <property type="entry name" value="GTPase activating protein (Evi5)"/>
    <property type="match status" value="1"/>
</dbReference>
<dbReference type="EMBL" id="CZPT02001617">
    <property type="protein sequence ID" value="SCU71316.1"/>
    <property type="molecule type" value="Genomic_DNA"/>
</dbReference>
<protein>
    <submittedName>
        <fullName evidence="3">Disgorgin, putative</fullName>
    </submittedName>
</protein>
<accession>A0A1G4IG40</accession>
<dbReference type="Pfam" id="PF00566">
    <property type="entry name" value="RabGAP-TBC"/>
    <property type="match status" value="1"/>
</dbReference>
<name>A0A1G4IG40_TRYEQ</name>
<gene>
    <name evidence="3" type="ORF">TEOVI_000289700</name>
</gene>
<evidence type="ECO:0000256" key="1">
    <source>
        <dbReference type="SAM" id="MobiDB-lite"/>
    </source>
</evidence>
<feature type="compositionally biased region" description="Polar residues" evidence="1">
    <location>
        <begin position="28"/>
        <end position="37"/>
    </location>
</feature>
<dbReference type="RefSeq" id="XP_067081996.1">
    <property type="nucleotide sequence ID" value="XM_067225895.1"/>
</dbReference>
<dbReference type="PROSITE" id="PS50086">
    <property type="entry name" value="TBC_RABGAP"/>
    <property type="match status" value="1"/>
</dbReference>
<dbReference type="InterPro" id="IPR050302">
    <property type="entry name" value="Rab_GAP_TBC_domain"/>
</dbReference>
<organism evidence="3 4">
    <name type="scientific">Trypanosoma equiperdum</name>
    <dbReference type="NCBI Taxonomy" id="5694"/>
    <lineage>
        <taxon>Eukaryota</taxon>
        <taxon>Discoba</taxon>
        <taxon>Euglenozoa</taxon>
        <taxon>Kinetoplastea</taxon>
        <taxon>Metakinetoplastina</taxon>
        <taxon>Trypanosomatida</taxon>
        <taxon>Trypanosomatidae</taxon>
        <taxon>Trypanosoma</taxon>
    </lineage>
</organism>
<dbReference type="FunFam" id="1.10.8.270:FF:000016">
    <property type="entry name" value="TBC1 domain family member 2A"/>
    <property type="match status" value="1"/>
</dbReference>
<dbReference type="GO" id="GO:0031267">
    <property type="term" value="F:small GTPase binding"/>
    <property type="evidence" value="ECO:0007669"/>
    <property type="project" value="TreeGrafter"/>
</dbReference>
<evidence type="ECO:0000313" key="4">
    <source>
        <dbReference type="Proteomes" id="UP000195570"/>
    </source>
</evidence>
<dbReference type="PANTHER" id="PTHR47219:SF9">
    <property type="entry name" value="GTPASE ACTIVATING PROTEIN AND CENTROSOME-ASSOCIATED, ISOFORM B"/>
    <property type="match status" value="1"/>
</dbReference>
<dbReference type="FunFam" id="1.10.10.750:FF:000001">
    <property type="entry name" value="TBC1 domain family member 10A"/>
    <property type="match status" value="1"/>
</dbReference>
<dbReference type="VEuPathDB" id="TriTrypDB:TEOVI_000289700"/>
<dbReference type="InterPro" id="IPR035969">
    <property type="entry name" value="Rab-GAP_TBC_sf"/>
</dbReference>